<dbReference type="InterPro" id="IPR022893">
    <property type="entry name" value="Shikimate_DH_fam"/>
</dbReference>
<keyword evidence="7" id="KW-0460">Magnesium</keyword>
<comment type="catalytic activity">
    <reaction evidence="6 8">
        <text>shikimate + NADP(+) = 3-dehydroshikimate + NADPH + H(+)</text>
        <dbReference type="Rhea" id="RHEA:17737"/>
        <dbReference type="ChEBI" id="CHEBI:15378"/>
        <dbReference type="ChEBI" id="CHEBI:16630"/>
        <dbReference type="ChEBI" id="CHEBI:36208"/>
        <dbReference type="ChEBI" id="CHEBI:57783"/>
        <dbReference type="ChEBI" id="CHEBI:58349"/>
        <dbReference type="EC" id="1.1.1.25"/>
    </reaction>
</comment>
<keyword evidence="7" id="KW-0808">Transferase</keyword>
<keyword evidence="2 7" id="KW-0028">Amino-acid biosynthesis</keyword>
<feature type="binding site" evidence="7">
    <location>
        <position position="347"/>
    </location>
    <ligand>
        <name>substrate</name>
    </ligand>
</feature>
<keyword evidence="5 7" id="KW-0057">Aromatic amino acid biosynthesis</keyword>
<dbReference type="Gene3D" id="3.40.50.720">
    <property type="entry name" value="NAD(P)-binding Rossmann-like Domain"/>
    <property type="match status" value="1"/>
</dbReference>
<keyword evidence="7" id="KW-0547">Nucleotide-binding</keyword>
<dbReference type="NCBIfam" id="TIGR00507">
    <property type="entry name" value="aroE"/>
    <property type="match status" value="1"/>
</dbReference>
<keyword evidence="3 8" id="KW-0521">NADP</keyword>
<dbReference type="Pfam" id="PF01488">
    <property type="entry name" value="Shikimate_DH"/>
    <property type="match status" value="1"/>
</dbReference>
<comment type="subunit">
    <text evidence="8">Homodimer.</text>
</comment>
<dbReference type="SUPFAM" id="SSF53223">
    <property type="entry name" value="Aminoacid dehydrogenase-like, N-terminal domain"/>
    <property type="match status" value="1"/>
</dbReference>
<feature type="binding site" evidence="8">
    <location>
        <begin position="20"/>
        <end position="22"/>
    </location>
    <ligand>
        <name>shikimate</name>
        <dbReference type="ChEBI" id="CHEBI:36208"/>
    </ligand>
</feature>
<evidence type="ECO:0000256" key="4">
    <source>
        <dbReference type="ARBA" id="ARBA00023002"/>
    </source>
</evidence>
<feature type="binding site" evidence="8">
    <location>
        <position position="233"/>
    </location>
    <ligand>
        <name>shikimate</name>
        <dbReference type="ChEBI" id="CHEBI:36208"/>
    </ligand>
</feature>
<evidence type="ECO:0000313" key="12">
    <source>
        <dbReference type="Proteomes" id="UP000283295"/>
    </source>
</evidence>
<dbReference type="EC" id="2.7.1.71" evidence="7"/>
<evidence type="ECO:0000256" key="1">
    <source>
        <dbReference type="ARBA" id="ARBA00004871"/>
    </source>
</evidence>
<comment type="caution">
    <text evidence="11">The sequence shown here is derived from an EMBL/GenBank/DDBJ whole genome shotgun (WGS) entry which is preliminary data.</text>
</comment>
<dbReference type="UniPathway" id="UPA00053">
    <property type="reaction ID" value="UER00087"/>
</dbReference>
<dbReference type="Pfam" id="PF08501">
    <property type="entry name" value="Shikimate_dh_N"/>
    <property type="match status" value="1"/>
</dbReference>
<dbReference type="HAMAP" id="MF_00109">
    <property type="entry name" value="Shikimate_kinase"/>
    <property type="match status" value="1"/>
</dbReference>
<comment type="cofactor">
    <cofactor evidence="7">
        <name>Mg(2+)</name>
        <dbReference type="ChEBI" id="CHEBI:18420"/>
    </cofactor>
    <text evidence="7">Binds 1 Mg(2+) ion per subunit.</text>
</comment>
<dbReference type="Pfam" id="PF01202">
    <property type="entry name" value="SKI"/>
    <property type="match status" value="1"/>
</dbReference>
<dbReference type="Gene3D" id="3.40.50.300">
    <property type="entry name" value="P-loop containing nucleotide triphosphate hydrolases"/>
    <property type="match status" value="1"/>
</dbReference>
<comment type="function">
    <text evidence="7">Catalyzes the specific phosphorylation of the 3-hydroxyl group of shikimic acid using ATP as a cosubstrate.</text>
</comment>
<dbReference type="InterPro" id="IPR000623">
    <property type="entry name" value="Shikimate_kinase/TSH1"/>
</dbReference>
<feature type="binding site" evidence="7">
    <location>
        <position position="305"/>
    </location>
    <ligand>
        <name>Mg(2+)</name>
        <dbReference type="ChEBI" id="CHEBI:18420"/>
    </ligand>
</feature>
<dbReference type="PRINTS" id="PR01100">
    <property type="entry name" value="SHIKIMTKNASE"/>
</dbReference>
<comment type="pathway">
    <text evidence="7">Metabolic intermediate biosynthesis; chorismate biosynthesis; chorismate from D-erythrose 4-phosphate and phosphoenolpyruvate: step 5/7.</text>
</comment>
<dbReference type="GO" id="GO:0008652">
    <property type="term" value="P:amino acid biosynthetic process"/>
    <property type="evidence" value="ECO:0007669"/>
    <property type="project" value="UniProtKB-KW"/>
</dbReference>
<dbReference type="InterPro" id="IPR013708">
    <property type="entry name" value="Shikimate_DH-bd_N"/>
</dbReference>
<dbReference type="Proteomes" id="UP000283295">
    <property type="component" value="Unassembled WGS sequence"/>
</dbReference>
<feature type="binding site" evidence="8">
    <location>
        <begin position="131"/>
        <end position="135"/>
    </location>
    <ligand>
        <name>NADP(+)</name>
        <dbReference type="ChEBI" id="CHEBI:58349"/>
    </ligand>
</feature>
<feature type="binding site" evidence="7">
    <location>
        <position position="323"/>
    </location>
    <ligand>
        <name>substrate</name>
    </ligand>
</feature>
<comment type="catalytic activity">
    <reaction evidence="7">
        <text>shikimate + ATP = 3-phosphoshikimate + ADP + H(+)</text>
        <dbReference type="Rhea" id="RHEA:13121"/>
        <dbReference type="ChEBI" id="CHEBI:15378"/>
        <dbReference type="ChEBI" id="CHEBI:30616"/>
        <dbReference type="ChEBI" id="CHEBI:36208"/>
        <dbReference type="ChEBI" id="CHEBI:145989"/>
        <dbReference type="ChEBI" id="CHEBI:456216"/>
        <dbReference type="EC" id="2.7.1.71"/>
    </reaction>
</comment>
<feature type="binding site" evidence="7">
    <location>
        <position position="408"/>
    </location>
    <ligand>
        <name>ATP</name>
        <dbReference type="ChEBI" id="CHEBI:30616"/>
    </ligand>
</feature>
<evidence type="ECO:0000256" key="3">
    <source>
        <dbReference type="ARBA" id="ARBA00022857"/>
    </source>
</evidence>
<comment type="caution">
    <text evidence="8">Lacks conserved residue(s) required for the propagation of feature annotation.</text>
</comment>
<feature type="binding site" evidence="7">
    <location>
        <begin position="301"/>
        <end position="306"/>
    </location>
    <ligand>
        <name>ATP</name>
        <dbReference type="ChEBI" id="CHEBI:30616"/>
    </ligand>
</feature>
<feature type="domain" description="Shikimate dehydrogenase substrate binding N-terminal" evidence="10">
    <location>
        <begin position="12"/>
        <end position="94"/>
    </location>
</feature>
<comment type="pathway">
    <text evidence="1 8">Metabolic intermediate biosynthesis; chorismate biosynthesis; chorismate from D-erythrose 4-phosphate and phosphoenolpyruvate: step 4/7.</text>
</comment>
<keyword evidence="4 8" id="KW-0560">Oxidoreductase</keyword>
<dbReference type="SUPFAM" id="SSF52540">
    <property type="entry name" value="P-loop containing nucleoside triphosphate hydrolases"/>
    <property type="match status" value="1"/>
</dbReference>
<feature type="binding site" evidence="8">
    <location>
        <begin position="155"/>
        <end position="160"/>
    </location>
    <ligand>
        <name>NADP(+)</name>
        <dbReference type="ChEBI" id="CHEBI:58349"/>
    </ligand>
</feature>
<comment type="function">
    <text evidence="8">Involved in the biosynthesis of the chorismate, which leads to the biosynthesis of aromatic amino acids. Catalyzes the reversible NADPH linked reduction of 3-dehydroshikimate (DHSA) to yield shikimate (SA).</text>
</comment>
<evidence type="ECO:0000256" key="2">
    <source>
        <dbReference type="ARBA" id="ARBA00022605"/>
    </source>
</evidence>
<dbReference type="OrthoDB" id="9792692at2"/>
<dbReference type="GO" id="GO:0009423">
    <property type="term" value="P:chorismate biosynthetic process"/>
    <property type="evidence" value="ECO:0007669"/>
    <property type="project" value="UniProtKB-UniRule"/>
</dbReference>
<evidence type="ECO:0000313" key="11">
    <source>
        <dbReference type="EMBL" id="RGS44042.1"/>
    </source>
</evidence>
<feature type="binding site" evidence="8">
    <location>
        <position position="92"/>
    </location>
    <ligand>
        <name>shikimate</name>
        <dbReference type="ChEBI" id="CHEBI:36208"/>
    </ligand>
</feature>
<feature type="binding site" evidence="8">
    <location>
        <position position="261"/>
    </location>
    <ligand>
        <name>shikimate</name>
        <dbReference type="ChEBI" id="CHEBI:36208"/>
    </ligand>
</feature>
<dbReference type="InterPro" id="IPR027417">
    <property type="entry name" value="P-loop_NTPase"/>
</dbReference>
<protein>
    <recommendedName>
        <fullName evidence="7 8">Multifunctional fusion protein</fullName>
    </recommendedName>
    <domain>
        <recommendedName>
            <fullName evidence="7">Shikimate kinase</fullName>
            <shortName evidence="7">SK</shortName>
            <ecNumber evidence="7">2.7.1.71</ecNumber>
        </recommendedName>
    </domain>
    <domain>
        <recommendedName>
            <fullName evidence="8">Shikimate dehydrogenase (NADP(+))</fullName>
            <shortName evidence="8">SDH</shortName>
            <ecNumber evidence="8">1.1.1.25</ecNumber>
        </recommendedName>
    </domain>
</protein>
<dbReference type="EC" id="1.1.1.25" evidence="8"/>
<reference evidence="11 12" key="1">
    <citation type="submission" date="2018-08" db="EMBL/GenBank/DDBJ databases">
        <title>A genome reference for cultivated species of the human gut microbiota.</title>
        <authorList>
            <person name="Zou Y."/>
            <person name="Xue W."/>
            <person name="Luo G."/>
        </authorList>
    </citation>
    <scope>NUCLEOTIDE SEQUENCE [LARGE SCALE GENOMIC DNA]</scope>
    <source>
        <strain evidence="11 12">AF22-21</strain>
    </source>
</reference>
<dbReference type="GO" id="GO:0005737">
    <property type="term" value="C:cytoplasm"/>
    <property type="evidence" value="ECO:0007669"/>
    <property type="project" value="UniProtKB-SubCell"/>
</dbReference>
<dbReference type="InterPro" id="IPR006151">
    <property type="entry name" value="Shikm_DH/Glu-tRNA_Rdtase"/>
</dbReference>
<dbReference type="InterPro" id="IPR011342">
    <property type="entry name" value="Shikimate_DH"/>
</dbReference>
<sequence length="458" mass="50772">MNIDGKTRLLGLLGDPVEHTMSPVIHNTLSDVLGFNEVYVPFHTTSEGLKSAVKGAYELNILGMNATVPHKNAVMDMLVDIDAGAKAIGAVNTLVRVEGGYKGYNTDMMGLSRELDVYGISLKERNAVILGAGGAARAVAYMCAAKGCKKVFILNRTLQKAEGIASDMNRYFKKDIFLPVLLADYEKLYDEYNDEKFVVFQSTSIGLAPHNEDVVIDDSRFYELIDVGIDLIYNPFETKFMRLCRENGAKAYNGLRMLLYQGIIAYELWNNISVAEDVADIVYNKMLKSVRKNIILIGFMGCGKTTVGTAVAGRLGYNLLDVDSYIEKEAGCSISQIFADKGEQYFRELETDTLKKLNASISHTVISTGGGLPMRPENAEELRKLGTVIYLDVQPEEVIHRLSGDTSRPLLQGDDVERKVNRLMDERRPVYESEADCVIPVTGRDVEEIVDELVSIVE</sequence>
<keyword evidence="7" id="KW-0418">Kinase</keyword>
<organism evidence="11 12">
    <name type="scientific">Coprococcus eutactus</name>
    <dbReference type="NCBI Taxonomy" id="33043"/>
    <lineage>
        <taxon>Bacteria</taxon>
        <taxon>Bacillati</taxon>
        <taxon>Bacillota</taxon>
        <taxon>Clostridia</taxon>
        <taxon>Lachnospirales</taxon>
        <taxon>Lachnospiraceae</taxon>
        <taxon>Coprococcus</taxon>
    </lineage>
</organism>
<dbReference type="InterPro" id="IPR046346">
    <property type="entry name" value="Aminoacid_DH-like_N_sf"/>
</dbReference>
<dbReference type="EMBL" id="QRVK01000002">
    <property type="protein sequence ID" value="RGS44042.1"/>
    <property type="molecule type" value="Genomic_DNA"/>
</dbReference>
<dbReference type="InterPro" id="IPR031322">
    <property type="entry name" value="Shikimate/glucono_kinase"/>
</dbReference>
<feature type="binding site" evidence="7">
    <location>
        <position position="427"/>
    </location>
    <ligand>
        <name>substrate</name>
    </ligand>
</feature>
<dbReference type="HAMAP" id="MF_00222">
    <property type="entry name" value="Shikimate_DH_AroE"/>
    <property type="match status" value="1"/>
</dbReference>
<evidence type="ECO:0000256" key="7">
    <source>
        <dbReference type="HAMAP-Rule" id="MF_00109"/>
    </source>
</evidence>
<feature type="domain" description="Quinate/shikimate 5-dehydrogenase/glutamyl-tRNA reductase" evidence="9">
    <location>
        <begin position="121"/>
        <end position="171"/>
    </location>
</feature>
<dbReference type="Gene3D" id="3.40.50.10860">
    <property type="entry name" value="Leucine Dehydrogenase, chain A, domain 1"/>
    <property type="match status" value="1"/>
</dbReference>
<dbReference type="GO" id="GO:0050661">
    <property type="term" value="F:NADP binding"/>
    <property type="evidence" value="ECO:0007669"/>
    <property type="project" value="InterPro"/>
</dbReference>
<proteinExistence type="inferred from homology"/>
<comment type="similarity">
    <text evidence="7">Belongs to the shikimate kinase family.</text>
</comment>
<dbReference type="GO" id="GO:0004764">
    <property type="term" value="F:shikimate 3-dehydrogenase (NADP+) activity"/>
    <property type="evidence" value="ECO:0007669"/>
    <property type="project" value="UniProtKB-UniRule"/>
</dbReference>
<dbReference type="GO" id="GO:0000287">
    <property type="term" value="F:magnesium ion binding"/>
    <property type="evidence" value="ECO:0007669"/>
    <property type="project" value="UniProtKB-UniRule"/>
</dbReference>
<dbReference type="AlphaFoldDB" id="A0A412IV89"/>
<feature type="binding site" evidence="8">
    <location>
        <position position="107"/>
    </location>
    <ligand>
        <name>shikimate</name>
        <dbReference type="ChEBI" id="CHEBI:36208"/>
    </ligand>
</feature>
<comment type="subcellular location">
    <subcellularLocation>
        <location evidence="7">Cytoplasm</location>
    </subcellularLocation>
</comment>
<comment type="similarity">
    <text evidence="8">Belongs to the shikimate dehydrogenase family.</text>
</comment>
<feature type="active site" description="Proton acceptor" evidence="8">
    <location>
        <position position="71"/>
    </location>
</feature>
<feature type="binding site" evidence="8">
    <location>
        <position position="231"/>
    </location>
    <ligand>
        <name>NADP(+)</name>
        <dbReference type="ChEBI" id="CHEBI:58349"/>
    </ligand>
</feature>
<comment type="subunit">
    <text evidence="7">Monomer.</text>
</comment>
<evidence type="ECO:0000256" key="6">
    <source>
        <dbReference type="ARBA" id="ARBA00049442"/>
    </source>
</evidence>
<evidence type="ECO:0000256" key="5">
    <source>
        <dbReference type="ARBA" id="ARBA00023141"/>
    </source>
</evidence>
<feature type="binding site" evidence="8">
    <location>
        <position position="67"/>
    </location>
    <ligand>
        <name>shikimate</name>
        <dbReference type="ChEBI" id="CHEBI:36208"/>
    </ligand>
</feature>
<dbReference type="GO" id="GO:0009073">
    <property type="term" value="P:aromatic amino acid family biosynthetic process"/>
    <property type="evidence" value="ECO:0007669"/>
    <property type="project" value="UniProtKB-KW"/>
</dbReference>
<evidence type="ECO:0000259" key="9">
    <source>
        <dbReference type="Pfam" id="PF01488"/>
    </source>
</evidence>
<name>A0A412IV89_9FIRM</name>
<dbReference type="CDD" id="cd01065">
    <property type="entry name" value="NAD_bind_Shikimate_DH"/>
    <property type="match status" value="1"/>
</dbReference>
<dbReference type="PANTHER" id="PTHR21089:SF1">
    <property type="entry name" value="BIFUNCTIONAL 3-DEHYDROQUINATE DEHYDRATASE_SHIKIMATE DEHYDROGENASE, CHLOROPLASTIC"/>
    <property type="match status" value="1"/>
</dbReference>
<dbReference type="InterPro" id="IPR036291">
    <property type="entry name" value="NAD(P)-bd_dom_sf"/>
</dbReference>
<dbReference type="PANTHER" id="PTHR21089">
    <property type="entry name" value="SHIKIMATE DEHYDROGENASE"/>
    <property type="match status" value="1"/>
</dbReference>
<dbReference type="GO" id="GO:0019632">
    <property type="term" value="P:shikimate metabolic process"/>
    <property type="evidence" value="ECO:0007669"/>
    <property type="project" value="InterPro"/>
</dbReference>
<evidence type="ECO:0000256" key="8">
    <source>
        <dbReference type="HAMAP-Rule" id="MF_00222"/>
    </source>
</evidence>
<evidence type="ECO:0000259" key="10">
    <source>
        <dbReference type="Pfam" id="PF08501"/>
    </source>
</evidence>
<dbReference type="SUPFAM" id="SSF51735">
    <property type="entry name" value="NAD(P)-binding Rossmann-fold domains"/>
    <property type="match status" value="1"/>
</dbReference>
<gene>
    <name evidence="8 11" type="primary">aroE</name>
    <name evidence="7" type="synonym">aroK</name>
    <name evidence="11" type="ORF">DWX94_01190</name>
</gene>
<feature type="binding site" evidence="7">
    <location>
        <position position="444"/>
    </location>
    <ligand>
        <name>ATP</name>
        <dbReference type="ChEBI" id="CHEBI:30616"/>
    </ligand>
</feature>
<keyword evidence="7" id="KW-0479">Metal-binding</keyword>
<dbReference type="GO" id="GO:0005524">
    <property type="term" value="F:ATP binding"/>
    <property type="evidence" value="ECO:0007669"/>
    <property type="project" value="UniProtKB-UniRule"/>
</dbReference>
<dbReference type="CDD" id="cd00464">
    <property type="entry name" value="SK"/>
    <property type="match status" value="1"/>
</dbReference>
<accession>A0A412IV89</accession>
<keyword evidence="7" id="KW-0067">ATP-binding</keyword>
<feature type="binding site" evidence="8">
    <location>
        <position position="254"/>
    </location>
    <ligand>
        <name>NADP(+)</name>
        <dbReference type="ChEBI" id="CHEBI:58349"/>
    </ligand>
</feature>
<keyword evidence="7" id="KW-0963">Cytoplasm</keyword>
<feature type="binding site" evidence="7">
    <location>
        <position position="370"/>
    </location>
    <ligand>
        <name>substrate</name>
    </ligand>
</feature>
<dbReference type="GO" id="GO:0004765">
    <property type="term" value="F:shikimate kinase activity"/>
    <property type="evidence" value="ECO:0007669"/>
    <property type="project" value="UniProtKB-UniRule"/>
</dbReference>